<dbReference type="InterPro" id="IPR020095">
    <property type="entry name" value="PsdUridine_synth_TruA_C"/>
</dbReference>
<name>A0A1I5H5L8_9FIRM</name>
<dbReference type="EMBL" id="FOWD01000026">
    <property type="protein sequence ID" value="SFO43473.1"/>
    <property type="molecule type" value="Genomic_DNA"/>
</dbReference>
<dbReference type="Proteomes" id="UP000198806">
    <property type="component" value="Unassembled WGS sequence"/>
</dbReference>
<reference evidence="9 10" key="1">
    <citation type="submission" date="2016-10" db="EMBL/GenBank/DDBJ databases">
        <authorList>
            <person name="de Groot N.N."/>
        </authorList>
    </citation>
    <scope>NUCLEOTIDE SEQUENCE [LARGE SCALE GENOMIC DNA]</scope>
    <source>
        <strain evidence="9 10">DSM 1283</strain>
    </source>
</reference>
<sequence length="269" mass="30319">MNNGRVSGNISKRNIKIIIEYDGSRYSGWQRLGKTSVDTVGKSIKKASIQAVIEDSISKLLEEDIKLIGSGRTDAGVHALGQVANFYSYTNLPLREMLIGINRLLPEDIAVVDIKEVDLNFHSRYSAKAKTYEYRIYMGETQSVFLRKYTYHEPNRLNIEHMKKAASYLVGTHDFKGFSTDRRDGKSTIRTIEDIYFHVNGNGNVLSIGITGNGFLYNMVRIIIGTLIEIGEGNRGTDDMLEILTSKKRQKAGITVSGHGLFLYQVYYE</sequence>
<gene>
    <name evidence="4" type="primary">truA</name>
    <name evidence="9" type="ORF">SAMN04489757_1263</name>
</gene>
<dbReference type="FunFam" id="3.30.70.580:FF:000001">
    <property type="entry name" value="tRNA pseudouridine synthase A"/>
    <property type="match status" value="1"/>
</dbReference>
<protein>
    <recommendedName>
        <fullName evidence="4">tRNA pseudouridine synthase A</fullName>
        <ecNumber evidence="4">5.4.99.12</ecNumber>
    </recommendedName>
    <alternativeName>
        <fullName evidence="4">tRNA pseudouridine(38-40) synthase</fullName>
    </alternativeName>
    <alternativeName>
        <fullName evidence="4">tRNA pseudouridylate synthase I</fullName>
    </alternativeName>
    <alternativeName>
        <fullName evidence="4">tRNA-uridine isomerase I</fullName>
    </alternativeName>
</protein>
<evidence type="ECO:0000313" key="9">
    <source>
        <dbReference type="EMBL" id="SFO43473.1"/>
    </source>
</evidence>
<dbReference type="Gene3D" id="3.30.70.660">
    <property type="entry name" value="Pseudouridine synthase I, catalytic domain, C-terminal subdomain"/>
    <property type="match status" value="1"/>
</dbReference>
<evidence type="ECO:0000256" key="1">
    <source>
        <dbReference type="ARBA" id="ARBA00009375"/>
    </source>
</evidence>
<dbReference type="InterPro" id="IPR020097">
    <property type="entry name" value="PsdUridine_synth_TruA_a/b_dom"/>
</dbReference>
<proteinExistence type="inferred from homology"/>
<evidence type="ECO:0000256" key="6">
    <source>
        <dbReference type="PIRSR" id="PIRSR001430-2"/>
    </source>
</evidence>
<dbReference type="HAMAP" id="MF_00171">
    <property type="entry name" value="TruA"/>
    <property type="match status" value="1"/>
</dbReference>
<evidence type="ECO:0000256" key="3">
    <source>
        <dbReference type="ARBA" id="ARBA00023235"/>
    </source>
</evidence>
<evidence type="ECO:0000313" key="10">
    <source>
        <dbReference type="Proteomes" id="UP000198806"/>
    </source>
</evidence>
<dbReference type="InterPro" id="IPR001406">
    <property type="entry name" value="PsdUridine_synth_TruA"/>
</dbReference>
<comment type="similarity">
    <text evidence="1 4 7">Belongs to the tRNA pseudouridine synthase TruA family.</text>
</comment>
<dbReference type="RefSeq" id="WP_091687471.1">
    <property type="nucleotide sequence ID" value="NZ_BAABFM010000078.1"/>
</dbReference>
<comment type="function">
    <text evidence="4">Formation of pseudouridine at positions 38, 39 and 40 in the anticodon stem and loop of transfer RNAs.</text>
</comment>
<dbReference type="PANTHER" id="PTHR11142">
    <property type="entry name" value="PSEUDOURIDYLATE SYNTHASE"/>
    <property type="match status" value="1"/>
</dbReference>
<feature type="domain" description="Pseudouridine synthase I TruA alpha/beta" evidence="8">
    <location>
        <begin position="18"/>
        <end position="126"/>
    </location>
</feature>
<feature type="binding site" evidence="4 6">
    <location>
        <position position="132"/>
    </location>
    <ligand>
        <name>substrate</name>
    </ligand>
</feature>
<dbReference type="OrthoDB" id="9811823at2"/>
<comment type="subunit">
    <text evidence="4">Homodimer.</text>
</comment>
<comment type="caution">
    <text evidence="4">Lacks conserved residue(s) required for the propagation of feature annotation.</text>
</comment>
<dbReference type="SUPFAM" id="SSF55120">
    <property type="entry name" value="Pseudouridine synthase"/>
    <property type="match status" value="1"/>
</dbReference>
<dbReference type="GO" id="GO:0003723">
    <property type="term" value="F:RNA binding"/>
    <property type="evidence" value="ECO:0007669"/>
    <property type="project" value="InterPro"/>
</dbReference>
<keyword evidence="10" id="KW-1185">Reference proteome</keyword>
<evidence type="ECO:0000256" key="2">
    <source>
        <dbReference type="ARBA" id="ARBA00022694"/>
    </source>
</evidence>
<evidence type="ECO:0000256" key="4">
    <source>
        <dbReference type="HAMAP-Rule" id="MF_00171"/>
    </source>
</evidence>
<dbReference type="EC" id="5.4.99.12" evidence="4"/>
<comment type="catalytic activity">
    <reaction evidence="4 7">
        <text>uridine(38/39/40) in tRNA = pseudouridine(38/39/40) in tRNA</text>
        <dbReference type="Rhea" id="RHEA:22376"/>
        <dbReference type="Rhea" id="RHEA-COMP:10085"/>
        <dbReference type="Rhea" id="RHEA-COMP:10087"/>
        <dbReference type="ChEBI" id="CHEBI:65314"/>
        <dbReference type="ChEBI" id="CHEBI:65315"/>
        <dbReference type="EC" id="5.4.99.12"/>
    </reaction>
</comment>
<dbReference type="GO" id="GO:0031119">
    <property type="term" value="P:tRNA pseudouridine synthesis"/>
    <property type="evidence" value="ECO:0007669"/>
    <property type="project" value="UniProtKB-UniRule"/>
</dbReference>
<dbReference type="Pfam" id="PF01416">
    <property type="entry name" value="PseudoU_synth_1"/>
    <property type="match status" value="2"/>
</dbReference>
<dbReference type="STRING" id="1527.SAMN04489757_1263"/>
<organism evidence="9 10">
    <name type="scientific">Anaerocolumna aminovalerica</name>
    <dbReference type="NCBI Taxonomy" id="1527"/>
    <lineage>
        <taxon>Bacteria</taxon>
        <taxon>Bacillati</taxon>
        <taxon>Bacillota</taxon>
        <taxon>Clostridia</taxon>
        <taxon>Lachnospirales</taxon>
        <taxon>Lachnospiraceae</taxon>
        <taxon>Anaerocolumna</taxon>
    </lineage>
</organism>
<dbReference type="GO" id="GO:0160147">
    <property type="term" value="F:tRNA pseudouridine(38-40) synthase activity"/>
    <property type="evidence" value="ECO:0007669"/>
    <property type="project" value="UniProtKB-EC"/>
</dbReference>
<feature type="domain" description="Pseudouridine synthase I TruA alpha/beta" evidence="8">
    <location>
        <begin position="165"/>
        <end position="269"/>
    </location>
</feature>
<dbReference type="PANTHER" id="PTHR11142:SF0">
    <property type="entry name" value="TRNA PSEUDOURIDINE SYNTHASE-LIKE 1"/>
    <property type="match status" value="1"/>
</dbReference>
<dbReference type="InterPro" id="IPR020094">
    <property type="entry name" value="TruA/RsuA/RluB/E/F_N"/>
</dbReference>
<dbReference type="InterPro" id="IPR020103">
    <property type="entry name" value="PsdUridine_synth_cat_dom_sf"/>
</dbReference>
<keyword evidence="2 4" id="KW-0819">tRNA processing</keyword>
<keyword evidence="3 4" id="KW-0413">Isomerase</keyword>
<dbReference type="NCBIfam" id="TIGR00071">
    <property type="entry name" value="hisT_truA"/>
    <property type="match status" value="1"/>
</dbReference>
<dbReference type="PIRSF" id="PIRSF001430">
    <property type="entry name" value="tRNA_psdUrid_synth"/>
    <property type="match status" value="1"/>
</dbReference>
<evidence type="ECO:0000256" key="7">
    <source>
        <dbReference type="RuleBase" id="RU003792"/>
    </source>
</evidence>
<feature type="active site" description="Nucleophile" evidence="4 5">
    <location>
        <position position="74"/>
    </location>
</feature>
<dbReference type="CDD" id="cd02570">
    <property type="entry name" value="PseudoU_synth_EcTruA"/>
    <property type="match status" value="1"/>
</dbReference>
<evidence type="ECO:0000256" key="5">
    <source>
        <dbReference type="PIRSR" id="PIRSR001430-1"/>
    </source>
</evidence>
<dbReference type="AlphaFoldDB" id="A0A1I5H5L8"/>
<accession>A0A1I5H5L8</accession>
<evidence type="ECO:0000259" key="8">
    <source>
        <dbReference type="Pfam" id="PF01416"/>
    </source>
</evidence>
<dbReference type="Gene3D" id="3.30.70.580">
    <property type="entry name" value="Pseudouridine synthase I, catalytic domain, N-terminal subdomain"/>
    <property type="match status" value="1"/>
</dbReference>